<dbReference type="EMBL" id="ACCJ01000415">
    <property type="protein sequence ID" value="EEG52902.1"/>
    <property type="molecule type" value="Genomic_DNA"/>
</dbReference>
<dbReference type="RefSeq" id="WP_007716143.1">
    <property type="nucleotide sequence ID" value="NZ_CP102272.1"/>
</dbReference>
<comment type="caution">
    <text evidence="1">The sequence shown here is derived from an EMBL/GenBank/DDBJ whole genome shotgun (WGS) entry which is preliminary data.</text>
</comment>
<reference evidence="1 2" key="1">
    <citation type="submission" date="2009-01" db="EMBL/GenBank/DDBJ databases">
        <authorList>
            <person name="Fulton L."/>
            <person name="Clifton S."/>
            <person name="Fulton B."/>
            <person name="Xu J."/>
            <person name="Minx P."/>
            <person name="Pepin K.H."/>
            <person name="Johnson M."/>
            <person name="Bhonagiri V."/>
            <person name="Nash W.E."/>
            <person name="Mardis E.R."/>
            <person name="Wilson R.K."/>
        </authorList>
    </citation>
    <scope>NUCLEOTIDE SEQUENCE [LARGE SCALE GENOMIC DNA]</scope>
    <source>
        <strain evidence="1 2">DSM 15981</strain>
    </source>
</reference>
<sequence length="154" mass="18191">MIITYKIPSGIMRINADEFFRLARKSAIRRMFKQLRQDDKAAGEYTPQIREYLEEWEQKAHDEIARLYGKQVDAETLYREVKTRYEEMQSPCYARFTRDEKVLAAARGIVRDAKSEVSYIKRGITEAQKMEKRYKEIQEDVVKILEGGRNGKQS</sequence>
<dbReference type="Proteomes" id="UP000004756">
    <property type="component" value="Unassembled WGS sequence"/>
</dbReference>
<reference evidence="1 2" key="2">
    <citation type="submission" date="2009-02" db="EMBL/GenBank/DDBJ databases">
        <title>Draft genome sequence of Clostridium asparagiforme (DSM 15981).</title>
        <authorList>
            <person name="Sudarsanam P."/>
            <person name="Ley R."/>
            <person name="Guruge J."/>
            <person name="Turnbaugh P.J."/>
            <person name="Mahowald M."/>
            <person name="Liep D."/>
            <person name="Gordon J."/>
        </authorList>
    </citation>
    <scope>NUCLEOTIDE SEQUENCE [LARGE SCALE GENOMIC DNA]</scope>
    <source>
        <strain evidence="1 2">DSM 15981</strain>
    </source>
</reference>
<evidence type="ECO:0000313" key="2">
    <source>
        <dbReference type="Proteomes" id="UP000004756"/>
    </source>
</evidence>
<proteinExistence type="predicted"/>
<accession>C0D6Z0</accession>
<gene>
    <name evidence="1" type="ORF">CLOSTASPAR_05037</name>
</gene>
<name>C0D6Z0_9FIRM</name>
<evidence type="ECO:0000313" key="1">
    <source>
        <dbReference type="EMBL" id="EEG52902.1"/>
    </source>
</evidence>
<keyword evidence="2" id="KW-1185">Reference proteome</keyword>
<protein>
    <submittedName>
        <fullName evidence="1">Uncharacterized protein</fullName>
    </submittedName>
</protein>
<organism evidence="1 2">
    <name type="scientific">[Clostridium] asparagiforme DSM 15981</name>
    <dbReference type="NCBI Taxonomy" id="518636"/>
    <lineage>
        <taxon>Bacteria</taxon>
        <taxon>Bacillati</taxon>
        <taxon>Bacillota</taxon>
        <taxon>Clostridia</taxon>
        <taxon>Lachnospirales</taxon>
        <taxon>Lachnospiraceae</taxon>
        <taxon>Enterocloster</taxon>
    </lineage>
</organism>
<dbReference type="AlphaFoldDB" id="C0D6Z0"/>
<dbReference type="HOGENOM" id="CLU_1701142_0_0_9"/>